<dbReference type="PANTHER" id="PTHR23011">
    <property type="entry name" value="CYCLIC NUCLEOTIDE-BINDING DOMAIN CONTAINING PROTEIN"/>
    <property type="match status" value="1"/>
</dbReference>
<dbReference type="STRING" id="105231.A0A1Y1HH11"/>
<evidence type="ECO:0000313" key="3">
    <source>
        <dbReference type="EMBL" id="GAQ77714.1"/>
    </source>
</evidence>
<dbReference type="InterPro" id="IPR018490">
    <property type="entry name" value="cNMP-bd_dom_sf"/>
</dbReference>
<dbReference type="InterPro" id="IPR014710">
    <property type="entry name" value="RmlC-like_jellyroll"/>
</dbReference>
<evidence type="ECO:0000256" key="1">
    <source>
        <dbReference type="SAM" id="MobiDB-lite"/>
    </source>
</evidence>
<feature type="compositionally biased region" description="Basic and acidic residues" evidence="1">
    <location>
        <begin position="460"/>
        <end position="471"/>
    </location>
</feature>
<dbReference type="Proteomes" id="UP000054558">
    <property type="component" value="Unassembled WGS sequence"/>
</dbReference>
<dbReference type="SMART" id="SM00100">
    <property type="entry name" value="cNMP"/>
    <property type="match status" value="2"/>
</dbReference>
<evidence type="ECO:0000259" key="2">
    <source>
        <dbReference type="PROSITE" id="PS50042"/>
    </source>
</evidence>
<dbReference type="InterPro" id="IPR000595">
    <property type="entry name" value="cNMP-bd_dom"/>
</dbReference>
<gene>
    <name evidence="3" type="ORF">KFL_000020750</name>
</gene>
<proteinExistence type="predicted"/>
<dbReference type="OMA" id="CHERTEN"/>
<organism evidence="3 4">
    <name type="scientific">Klebsormidium nitens</name>
    <name type="common">Green alga</name>
    <name type="synonym">Ulothrix nitens</name>
    <dbReference type="NCBI Taxonomy" id="105231"/>
    <lineage>
        <taxon>Eukaryota</taxon>
        <taxon>Viridiplantae</taxon>
        <taxon>Streptophyta</taxon>
        <taxon>Klebsormidiophyceae</taxon>
        <taxon>Klebsormidiales</taxon>
        <taxon>Klebsormidiaceae</taxon>
        <taxon>Klebsormidium</taxon>
    </lineage>
</organism>
<dbReference type="AlphaFoldDB" id="A0A1Y1HH11"/>
<name>A0A1Y1HH11_KLENI</name>
<feature type="domain" description="Cyclic nucleotide-binding" evidence="2">
    <location>
        <begin position="191"/>
        <end position="266"/>
    </location>
</feature>
<dbReference type="SUPFAM" id="SSF51206">
    <property type="entry name" value="cAMP-binding domain-like"/>
    <property type="match status" value="2"/>
</dbReference>
<dbReference type="Pfam" id="PF00027">
    <property type="entry name" value="cNMP_binding"/>
    <property type="match status" value="1"/>
</dbReference>
<dbReference type="Gene3D" id="2.60.120.10">
    <property type="entry name" value="Jelly Rolls"/>
    <property type="match status" value="3"/>
</dbReference>
<dbReference type="EMBL" id="DF236951">
    <property type="protein sequence ID" value="GAQ77714.1"/>
    <property type="molecule type" value="Genomic_DNA"/>
</dbReference>
<evidence type="ECO:0000313" key="4">
    <source>
        <dbReference type="Proteomes" id="UP000054558"/>
    </source>
</evidence>
<feature type="region of interest" description="Disordered" evidence="1">
    <location>
        <begin position="621"/>
        <end position="643"/>
    </location>
</feature>
<accession>A0A1Y1HH11</accession>
<dbReference type="OrthoDB" id="549818at2759"/>
<dbReference type="CDD" id="cd00038">
    <property type="entry name" value="CAP_ED"/>
    <property type="match status" value="3"/>
</dbReference>
<dbReference type="PANTHER" id="PTHR23011:SF28">
    <property type="entry name" value="CYCLIC NUCLEOTIDE-BINDING DOMAIN CONTAINING PROTEIN"/>
    <property type="match status" value="1"/>
</dbReference>
<reference evidence="3 4" key="1">
    <citation type="journal article" date="2014" name="Nat. Commun.">
        <title>Klebsormidium flaccidum genome reveals primary factors for plant terrestrial adaptation.</title>
        <authorList>
            <person name="Hori K."/>
            <person name="Maruyama F."/>
            <person name="Fujisawa T."/>
            <person name="Togashi T."/>
            <person name="Yamamoto N."/>
            <person name="Seo M."/>
            <person name="Sato S."/>
            <person name="Yamada T."/>
            <person name="Mori H."/>
            <person name="Tajima N."/>
            <person name="Moriyama T."/>
            <person name="Ikeuchi M."/>
            <person name="Watanabe M."/>
            <person name="Wada H."/>
            <person name="Kobayashi K."/>
            <person name="Saito M."/>
            <person name="Masuda T."/>
            <person name="Sasaki-Sekimoto Y."/>
            <person name="Mashiguchi K."/>
            <person name="Awai K."/>
            <person name="Shimojima M."/>
            <person name="Masuda S."/>
            <person name="Iwai M."/>
            <person name="Nobusawa T."/>
            <person name="Narise T."/>
            <person name="Kondo S."/>
            <person name="Saito H."/>
            <person name="Sato R."/>
            <person name="Murakawa M."/>
            <person name="Ihara Y."/>
            <person name="Oshima-Yamada Y."/>
            <person name="Ohtaka K."/>
            <person name="Satoh M."/>
            <person name="Sonobe K."/>
            <person name="Ishii M."/>
            <person name="Ohtani R."/>
            <person name="Kanamori-Sato M."/>
            <person name="Honoki R."/>
            <person name="Miyazaki D."/>
            <person name="Mochizuki H."/>
            <person name="Umetsu J."/>
            <person name="Higashi K."/>
            <person name="Shibata D."/>
            <person name="Kamiya Y."/>
            <person name="Sato N."/>
            <person name="Nakamura Y."/>
            <person name="Tabata S."/>
            <person name="Ida S."/>
            <person name="Kurokawa K."/>
            <person name="Ohta H."/>
        </authorList>
    </citation>
    <scope>NUCLEOTIDE SEQUENCE [LARGE SCALE GENOMIC DNA]</scope>
    <source>
        <strain evidence="3 4">NIES-2285</strain>
    </source>
</reference>
<sequence length="678" mass="74134">MSAFWRKFRTAVRFLNKAKGPAEKSADQASERELVACQVAILQKSPEARTDEDLAVIDDILKSVKFTAELPLRVRLEICKNCTYKQGAAGQELFKQGDSGKEFFIILSGIVTCSAINTSTGQASVVARLTIHQSFGERGLQSKNATRQETVTLESRCDFLVISRDNFDVINQHLQSNESRKKVDFLRNVGVFAHLPQSSLQMIATAMAARTCPKNSVIKRQGGDSTEIYFLVTGTCRVIRDVTFSSRESIQLSSLSLVRDAIDSASDAAAGRRRPGDAAAPDTILGLPLAPTSAAGTFALPASLAVPLTRTEGQRSSAEAAGSEDGQEESGTPSTAREAEAEEDDKEGALIGVDKRADDPISAETVESRKSRVSFQLPSSTPPERGRSGTSSQSRRKSSDPVGRTPDSAPSTSGRERTDFPARAYAGAGENVSPKRTSSGPPSFRAPPEPFFPAGINPSHGERIYPWERSQKWPKTTPRSRSASPPHVTESPRARRARASADPYSSKRLTVTQMLRAMPKRKEKSRRLFLELGQLNPPAYFGEAGLLRNEARWTTIVAATNVELYVMNKLDFQVRVGRDIIKQMEQRIPEYPTDDAIRKQFLRNVLWSNYKAALVSEVTAHRSGNGKPTSAVPLPSANFRQPDGQTVRLPRLLERKTNASAPNVKLLKGAVMPIPTLD</sequence>
<feature type="domain" description="Cyclic nucleotide-binding" evidence="2">
    <location>
        <begin position="532"/>
        <end position="573"/>
    </location>
</feature>
<feature type="domain" description="Cyclic nucleotide-binding" evidence="2">
    <location>
        <begin position="84"/>
        <end position="188"/>
    </location>
</feature>
<feature type="region of interest" description="Disordered" evidence="1">
    <location>
        <begin position="309"/>
        <end position="504"/>
    </location>
</feature>
<protein>
    <submittedName>
        <fullName evidence="3">Cyclic nucleotide-binding domain containing protein</fullName>
    </submittedName>
</protein>
<dbReference type="PROSITE" id="PS50042">
    <property type="entry name" value="CNMP_BINDING_3"/>
    <property type="match status" value="3"/>
</dbReference>
<feature type="compositionally biased region" description="Polar residues" evidence="1">
    <location>
        <begin position="473"/>
        <end position="483"/>
    </location>
</feature>
<keyword evidence="4" id="KW-1185">Reference proteome</keyword>